<dbReference type="GO" id="GO:0009244">
    <property type="term" value="P:lipopolysaccharide core region biosynthetic process"/>
    <property type="evidence" value="ECO:0007669"/>
    <property type="project" value="TreeGrafter"/>
</dbReference>
<evidence type="ECO:0000313" key="4">
    <source>
        <dbReference type="Proteomes" id="UP000231292"/>
    </source>
</evidence>
<evidence type="ECO:0000313" key="3">
    <source>
        <dbReference type="EMBL" id="PIP18818.1"/>
    </source>
</evidence>
<keyword evidence="2" id="KW-0808">Transferase</keyword>
<evidence type="ECO:0008006" key="5">
    <source>
        <dbReference type="Google" id="ProtNLM"/>
    </source>
</evidence>
<accession>A0A2G9YHU8</accession>
<dbReference type="InterPro" id="IPR002201">
    <property type="entry name" value="Glyco_trans_9"/>
</dbReference>
<name>A0A2G9YHU8_9BACT</name>
<organism evidence="3 4">
    <name type="scientific">Candidatus Sherwoodlollariibacterium unditelluris</name>
    <dbReference type="NCBI Taxonomy" id="1974757"/>
    <lineage>
        <taxon>Bacteria</taxon>
        <taxon>Pseudomonadati</taxon>
        <taxon>Candidatus Omnitrophota</taxon>
        <taxon>Candidatus Sherwoodlollariibacterium</taxon>
    </lineage>
</organism>
<dbReference type="AlphaFoldDB" id="A0A2G9YHU8"/>
<dbReference type="SUPFAM" id="SSF53756">
    <property type="entry name" value="UDP-Glycosyltransferase/glycogen phosphorylase"/>
    <property type="match status" value="1"/>
</dbReference>
<dbReference type="PANTHER" id="PTHR30160">
    <property type="entry name" value="TETRAACYLDISACCHARIDE 4'-KINASE-RELATED"/>
    <property type="match status" value="1"/>
</dbReference>
<evidence type="ECO:0000256" key="2">
    <source>
        <dbReference type="ARBA" id="ARBA00022679"/>
    </source>
</evidence>
<keyword evidence="1" id="KW-0328">Glycosyltransferase</keyword>
<dbReference type="CDD" id="cd03789">
    <property type="entry name" value="GT9_LPS_heptosyltransferase"/>
    <property type="match status" value="1"/>
</dbReference>
<dbReference type="InterPro" id="IPR051199">
    <property type="entry name" value="LPS_LOS_Heptosyltrfase"/>
</dbReference>
<gene>
    <name evidence="3" type="ORF">COX41_06185</name>
</gene>
<sequence>MTIKKVLIINPFGIGDVLFTTPVIRAIKEKYPDSFIGYWCNQRVEPLIRMNSKIYKVFALSRGDIKKLYQESFLSGFWNSLKLVFSLKKEHFDICLDFSLDHRYSLLSKIVGIKKRIGFNYKGRGRFLTDKIDITGYNQKHIVEYYLDLLRFLNIEPKDKSLELSIPIAALIKAKNILSGAQVEGGDLIIGIAPGGGGSWGKDAGYKHWPALRFAQVADKLIDEFKTKIVLVGDDTERAIADVIVNSMRTKPIDLVGKVSLEVLPGLIKTFNLFITNDGGPMHIAVALRVKTVSVFGPVSEIVYGPYPDNRNHVVLKWDGECRPCYKNFRMPVCDKDKECLKQVSADAVFEASRILLS</sequence>
<evidence type="ECO:0000256" key="1">
    <source>
        <dbReference type="ARBA" id="ARBA00022676"/>
    </source>
</evidence>
<dbReference type="GO" id="GO:0005829">
    <property type="term" value="C:cytosol"/>
    <property type="evidence" value="ECO:0007669"/>
    <property type="project" value="TreeGrafter"/>
</dbReference>
<comment type="caution">
    <text evidence="3">The sequence shown here is derived from an EMBL/GenBank/DDBJ whole genome shotgun (WGS) entry which is preliminary data.</text>
</comment>
<dbReference type="PANTHER" id="PTHR30160:SF7">
    <property type="entry name" value="ADP-HEPTOSE--LPS HEPTOSYLTRANSFERASE 2"/>
    <property type="match status" value="1"/>
</dbReference>
<dbReference type="Pfam" id="PF01075">
    <property type="entry name" value="Glyco_transf_9"/>
    <property type="match status" value="1"/>
</dbReference>
<proteinExistence type="predicted"/>
<protein>
    <recommendedName>
        <fullName evidence="5">Lipopolysaccharide heptosyltransferase II</fullName>
    </recommendedName>
</protein>
<dbReference type="Proteomes" id="UP000231292">
    <property type="component" value="Unassembled WGS sequence"/>
</dbReference>
<dbReference type="Gene3D" id="3.40.50.2000">
    <property type="entry name" value="Glycogen Phosphorylase B"/>
    <property type="match status" value="2"/>
</dbReference>
<dbReference type="GO" id="GO:0008713">
    <property type="term" value="F:ADP-heptose-lipopolysaccharide heptosyltransferase activity"/>
    <property type="evidence" value="ECO:0007669"/>
    <property type="project" value="TreeGrafter"/>
</dbReference>
<dbReference type="EMBL" id="PCRK01000159">
    <property type="protein sequence ID" value="PIP18818.1"/>
    <property type="molecule type" value="Genomic_DNA"/>
</dbReference>
<reference evidence="3 4" key="1">
    <citation type="submission" date="2017-09" db="EMBL/GenBank/DDBJ databases">
        <title>Depth-based differentiation of microbial function through sediment-hosted aquifers and enrichment of novel symbionts in the deep terrestrial subsurface.</title>
        <authorList>
            <person name="Probst A.J."/>
            <person name="Ladd B."/>
            <person name="Jarett J.K."/>
            <person name="Geller-Mcgrath D.E."/>
            <person name="Sieber C.M."/>
            <person name="Emerson J.B."/>
            <person name="Anantharaman K."/>
            <person name="Thomas B.C."/>
            <person name="Malmstrom R."/>
            <person name="Stieglmeier M."/>
            <person name="Klingl A."/>
            <person name="Woyke T."/>
            <person name="Ryan C.M."/>
            <person name="Banfield J.F."/>
        </authorList>
    </citation>
    <scope>NUCLEOTIDE SEQUENCE [LARGE SCALE GENOMIC DNA]</scope>
    <source>
        <strain evidence="3">CG23_combo_of_CG06-09_8_20_14_all_41_10</strain>
    </source>
</reference>